<name>A0AAW9SAC5_9BACT</name>
<dbReference type="InterPro" id="IPR025641">
    <property type="entry name" value="DUF4340"/>
</dbReference>
<dbReference type="Pfam" id="PF14238">
    <property type="entry name" value="DUF4340"/>
    <property type="match status" value="1"/>
</dbReference>
<proteinExistence type="predicted"/>
<dbReference type="EMBL" id="JBDKWZ010000005">
    <property type="protein sequence ID" value="MEN7548298.1"/>
    <property type="molecule type" value="Genomic_DNA"/>
</dbReference>
<feature type="domain" description="DUF4340" evidence="1">
    <location>
        <begin position="72"/>
        <end position="253"/>
    </location>
</feature>
<reference evidence="2 3" key="1">
    <citation type="submission" date="2024-04" db="EMBL/GenBank/DDBJ databases">
        <title>Novel genus in family Flammeovirgaceae.</title>
        <authorList>
            <person name="Nguyen T.H."/>
            <person name="Vuong T.Q."/>
            <person name="Le H."/>
            <person name="Kim S.-G."/>
        </authorList>
    </citation>
    <scope>NUCLEOTIDE SEQUENCE [LARGE SCALE GENOMIC DNA]</scope>
    <source>
        <strain evidence="2 3">JCM 23209</strain>
    </source>
</reference>
<dbReference type="AlphaFoldDB" id="A0AAW9SAC5"/>
<keyword evidence="3" id="KW-1185">Reference proteome</keyword>
<gene>
    <name evidence="2" type="ORF">AAG747_10295</name>
</gene>
<organism evidence="2 3">
    <name type="scientific">Rapidithrix thailandica</name>
    <dbReference type="NCBI Taxonomy" id="413964"/>
    <lineage>
        <taxon>Bacteria</taxon>
        <taxon>Pseudomonadati</taxon>
        <taxon>Bacteroidota</taxon>
        <taxon>Cytophagia</taxon>
        <taxon>Cytophagales</taxon>
        <taxon>Flammeovirgaceae</taxon>
        <taxon>Rapidithrix</taxon>
    </lineage>
</organism>
<sequence>MKLSNRKLLGILFVLLAIYAGIRFWGGTSRSKTLKETLVNIQRDRVSRVLIDKGGEQLELINQDNSWKVKLDNGKYAQAMESSAKELLSNLASIQPSRLVAKRATQWKDYQVDSTGTRVQVFEGEKRTLDIVLGRLAMKAQPQNIQPGMYGRQQQAFYSFVRLQGDENVYAADNFMSLSVSTKADAYRNKKLLTFNRDSIHRVSFLLPDEKSFVLEKTADKQWEIEGQQADSVHVEHYLSELAYVNGQAFADGVNPEGFTKAAYSLLINEEGKPEPVQVHIFEHPQYKFILNSSENKEAYFADPDSLLFKQIVKYPLDFIKQETN</sequence>
<dbReference type="RefSeq" id="WP_346821077.1">
    <property type="nucleotide sequence ID" value="NZ_JBDKWZ010000005.1"/>
</dbReference>
<evidence type="ECO:0000313" key="3">
    <source>
        <dbReference type="Proteomes" id="UP001403385"/>
    </source>
</evidence>
<comment type="caution">
    <text evidence="2">The sequence shown here is derived from an EMBL/GenBank/DDBJ whole genome shotgun (WGS) entry which is preliminary data.</text>
</comment>
<accession>A0AAW9SAC5</accession>
<evidence type="ECO:0000313" key="2">
    <source>
        <dbReference type="EMBL" id="MEN7548298.1"/>
    </source>
</evidence>
<evidence type="ECO:0000259" key="1">
    <source>
        <dbReference type="Pfam" id="PF14238"/>
    </source>
</evidence>
<protein>
    <submittedName>
        <fullName evidence="2">DUF4340 domain-containing protein</fullName>
    </submittedName>
</protein>
<dbReference type="Proteomes" id="UP001403385">
    <property type="component" value="Unassembled WGS sequence"/>
</dbReference>